<comment type="subcellular location">
    <subcellularLocation>
        <location evidence="1">Nucleus</location>
    </subcellularLocation>
</comment>
<dbReference type="InterPro" id="IPR028307">
    <property type="entry name" value="Lin-54_fam"/>
</dbReference>
<dbReference type="GO" id="GO:0005634">
    <property type="term" value="C:nucleus"/>
    <property type="evidence" value="ECO:0007669"/>
    <property type="project" value="UniProtKB-SubCell"/>
</dbReference>
<reference evidence="7" key="1">
    <citation type="journal article" date="2017" name="Nat. Commun.">
        <title>The asparagus genome sheds light on the origin and evolution of a young Y chromosome.</title>
        <authorList>
            <person name="Harkess A."/>
            <person name="Zhou J."/>
            <person name="Xu C."/>
            <person name="Bowers J.E."/>
            <person name="Van der Hulst R."/>
            <person name="Ayyampalayam S."/>
            <person name="Mercati F."/>
            <person name="Riccardi P."/>
            <person name="McKain M.R."/>
            <person name="Kakrana A."/>
            <person name="Tang H."/>
            <person name="Ray J."/>
            <person name="Groenendijk J."/>
            <person name="Arikit S."/>
            <person name="Mathioni S.M."/>
            <person name="Nakano M."/>
            <person name="Shan H."/>
            <person name="Telgmann-Rauber A."/>
            <person name="Kanno A."/>
            <person name="Yue Z."/>
            <person name="Chen H."/>
            <person name="Li W."/>
            <person name="Chen Y."/>
            <person name="Xu X."/>
            <person name="Zhang Y."/>
            <person name="Luo S."/>
            <person name="Chen H."/>
            <person name="Gao J."/>
            <person name="Mao Z."/>
            <person name="Pires J.C."/>
            <person name="Luo M."/>
            <person name="Kudrna D."/>
            <person name="Wing R.A."/>
            <person name="Meyers B.C."/>
            <person name="Yi K."/>
            <person name="Kong H."/>
            <person name="Lavrijsen P."/>
            <person name="Sunseri F."/>
            <person name="Falavigna A."/>
            <person name="Ye Y."/>
            <person name="Leebens-Mack J.H."/>
            <person name="Chen G."/>
        </authorList>
    </citation>
    <scope>NUCLEOTIDE SEQUENCE [LARGE SCALE GENOMIC DNA]</scope>
    <source>
        <strain evidence="7">cv. DH0086</strain>
    </source>
</reference>
<keyword evidence="3" id="KW-0539">Nucleus</keyword>
<sequence length="522" mass="55809">MEQGTSSGPSDFAPKKLVRQLDFTTSYGRGGPPAMAAEAAAAAADPQPAAAATPPAASNIAAFGSNLSVSVSLLQFGLRSLLKFKSLLGVYCDGCNCANCCNNVENEAARHEAVEATLERNPNAFRPKIGSSPHAIRASREEAGDLAMVGKHNKGCHCKKSGCLKKYCECFQANILCSENCKCMDCKNFEGSEERKALFHGDHGNPLTYMNQAANAVLNGAVGPSSYGSPAARKRKNQELFYPTSVKDQPVHRLAPFPQASQLRTSGPPSSSIPVPRTVNPTPLGSSKVTYRSLLADIVQQEDAKELCRILVLVSGEAAKAHSDKKVQEEKPAEGEEQTESSLASSNHVRDERQRDADIQKASVDDRSSGTHADKTSAEESGSDSADGHKGSRPMSPGTLALMCDEQDTMFMTSRNPSTSPRFQSNQRVSEVYADQERGVLTAFRDSLLKLINCGKVKEAKYTSTSYQEPDINGIARTMPPNSAQVPQTVNPIHVSSNNNLPPKAGLPVTDGGGLKPKLENT</sequence>
<evidence type="ECO:0000259" key="5">
    <source>
        <dbReference type="PROSITE" id="PS51634"/>
    </source>
</evidence>
<dbReference type="InterPro" id="IPR005172">
    <property type="entry name" value="CRC"/>
</dbReference>
<feature type="compositionally biased region" description="Basic and acidic residues" evidence="4">
    <location>
        <begin position="319"/>
        <end position="334"/>
    </location>
</feature>
<feature type="compositionally biased region" description="Polar residues" evidence="4">
    <location>
        <begin position="259"/>
        <end position="285"/>
    </location>
</feature>
<organism evidence="6 7">
    <name type="scientific">Asparagus officinalis</name>
    <name type="common">Garden asparagus</name>
    <dbReference type="NCBI Taxonomy" id="4686"/>
    <lineage>
        <taxon>Eukaryota</taxon>
        <taxon>Viridiplantae</taxon>
        <taxon>Streptophyta</taxon>
        <taxon>Embryophyta</taxon>
        <taxon>Tracheophyta</taxon>
        <taxon>Spermatophyta</taxon>
        <taxon>Magnoliopsida</taxon>
        <taxon>Liliopsida</taxon>
        <taxon>Asparagales</taxon>
        <taxon>Asparagaceae</taxon>
        <taxon>Asparagoideae</taxon>
        <taxon>Asparagus</taxon>
    </lineage>
</organism>
<evidence type="ECO:0000313" key="7">
    <source>
        <dbReference type="Proteomes" id="UP000243459"/>
    </source>
</evidence>
<dbReference type="PROSITE" id="PS51634">
    <property type="entry name" value="CRC"/>
    <property type="match status" value="1"/>
</dbReference>
<name>A0A5P1EV71_ASPOF</name>
<proteinExistence type="inferred from homology"/>
<dbReference type="OMA" id="DQNNNMV"/>
<accession>A0A5P1EV71</accession>
<comment type="similarity">
    <text evidence="2">Belongs to the lin-54 family.</text>
</comment>
<feature type="compositionally biased region" description="Polar residues" evidence="4">
    <location>
        <begin position="480"/>
        <end position="501"/>
    </location>
</feature>
<dbReference type="EMBL" id="CM007385">
    <property type="protein sequence ID" value="ONK69057.1"/>
    <property type="molecule type" value="Genomic_DNA"/>
</dbReference>
<keyword evidence="7" id="KW-1185">Reference proteome</keyword>
<dbReference type="PANTHER" id="PTHR12446:SF34">
    <property type="entry name" value="PROTEIN LIN-54 HOMOLOG"/>
    <property type="match status" value="1"/>
</dbReference>
<dbReference type="Gramene" id="ONK69057">
    <property type="protein sequence ID" value="ONK69057"/>
    <property type="gene ID" value="A4U43_C05F18840"/>
</dbReference>
<gene>
    <name evidence="6" type="ORF">A4U43_C05F18840</name>
</gene>
<feature type="region of interest" description="Disordered" evidence="4">
    <location>
        <begin position="319"/>
        <end position="400"/>
    </location>
</feature>
<evidence type="ECO:0000256" key="4">
    <source>
        <dbReference type="SAM" id="MobiDB-lite"/>
    </source>
</evidence>
<feature type="region of interest" description="Disordered" evidence="4">
    <location>
        <begin position="257"/>
        <end position="285"/>
    </location>
</feature>
<protein>
    <recommendedName>
        <fullName evidence="5">CRC domain-containing protein</fullName>
    </recommendedName>
</protein>
<evidence type="ECO:0000256" key="1">
    <source>
        <dbReference type="ARBA" id="ARBA00004123"/>
    </source>
</evidence>
<feature type="region of interest" description="Disordered" evidence="4">
    <location>
        <begin position="473"/>
        <end position="522"/>
    </location>
</feature>
<dbReference type="GO" id="GO:0006355">
    <property type="term" value="P:regulation of DNA-templated transcription"/>
    <property type="evidence" value="ECO:0007669"/>
    <property type="project" value="TreeGrafter"/>
</dbReference>
<dbReference type="Proteomes" id="UP000243459">
    <property type="component" value="Chromosome 5"/>
</dbReference>
<evidence type="ECO:0000256" key="2">
    <source>
        <dbReference type="ARBA" id="ARBA00007267"/>
    </source>
</evidence>
<dbReference type="SMART" id="SM01114">
    <property type="entry name" value="CXC"/>
    <property type="match status" value="1"/>
</dbReference>
<dbReference type="PANTHER" id="PTHR12446">
    <property type="entry name" value="TESMIN/TSO1-RELATED"/>
    <property type="match status" value="1"/>
</dbReference>
<feature type="compositionally biased region" description="Basic and acidic residues" evidence="4">
    <location>
        <begin position="348"/>
        <end position="378"/>
    </location>
</feature>
<evidence type="ECO:0000313" key="6">
    <source>
        <dbReference type="EMBL" id="ONK69057.1"/>
    </source>
</evidence>
<evidence type="ECO:0000256" key="3">
    <source>
        <dbReference type="ARBA" id="ARBA00023242"/>
    </source>
</evidence>
<dbReference type="AlphaFoldDB" id="A0A5P1EV71"/>
<dbReference type="InterPro" id="IPR033467">
    <property type="entry name" value="Tesmin/TSO1-like_CXC"/>
</dbReference>
<feature type="domain" description="CRC" evidence="5">
    <location>
        <begin position="89"/>
        <end position="191"/>
    </location>
</feature>
<dbReference type="Pfam" id="PF03638">
    <property type="entry name" value="TCR"/>
    <property type="match status" value="1"/>
</dbReference>